<reference evidence="3" key="1">
    <citation type="submission" date="2016-07" db="EMBL/GenBank/DDBJ databases">
        <authorList>
            <person name="Florea S."/>
            <person name="Webb J.S."/>
            <person name="Jaromczyk J."/>
            <person name="Schardl C.L."/>
        </authorList>
    </citation>
    <scope>NUCLEOTIDE SEQUENCE [LARGE SCALE GENOMIC DNA]</scope>
    <source>
        <strain evidence="3">CY1</strain>
    </source>
</reference>
<sequence length="75" mass="8626">MLTSLARSQRAICRILETIADQVEISEQLAVHLAENLSTLSGYQRTLIHKITKQKPRKRQMGTPAKPWMNKQVLR</sequence>
<dbReference type="EMBL" id="MBTG01000045">
    <property type="protein sequence ID" value="OPH48711.1"/>
    <property type="molecule type" value="Genomic_DNA"/>
</dbReference>
<dbReference type="Proteomes" id="UP000190626">
    <property type="component" value="Unassembled WGS sequence"/>
</dbReference>
<feature type="region of interest" description="Disordered" evidence="1">
    <location>
        <begin position="51"/>
        <end position="75"/>
    </location>
</feature>
<comment type="caution">
    <text evidence="2">The sequence shown here is derived from an EMBL/GenBank/DDBJ whole genome shotgun (WGS) entry which is preliminary data.</text>
</comment>
<organism evidence="2 3">
    <name type="scientific">Paenibacillus ferrarius</name>
    <dbReference type="NCBI Taxonomy" id="1469647"/>
    <lineage>
        <taxon>Bacteria</taxon>
        <taxon>Bacillati</taxon>
        <taxon>Bacillota</taxon>
        <taxon>Bacilli</taxon>
        <taxon>Bacillales</taxon>
        <taxon>Paenibacillaceae</taxon>
        <taxon>Paenibacillus</taxon>
    </lineage>
</organism>
<feature type="compositionally biased region" description="Basic residues" evidence="1">
    <location>
        <begin position="51"/>
        <end position="60"/>
    </location>
</feature>
<dbReference type="STRING" id="1469647.BC351_09380"/>
<name>A0A1V4HC01_9BACL</name>
<keyword evidence="3" id="KW-1185">Reference proteome</keyword>
<dbReference type="AlphaFoldDB" id="A0A1V4HC01"/>
<evidence type="ECO:0000256" key="1">
    <source>
        <dbReference type="SAM" id="MobiDB-lite"/>
    </source>
</evidence>
<gene>
    <name evidence="2" type="ORF">BC351_09380</name>
</gene>
<proteinExistence type="predicted"/>
<evidence type="ECO:0000313" key="2">
    <source>
        <dbReference type="EMBL" id="OPH48711.1"/>
    </source>
</evidence>
<accession>A0A1V4HC01</accession>
<protein>
    <submittedName>
        <fullName evidence="2">Uncharacterized protein</fullName>
    </submittedName>
</protein>
<evidence type="ECO:0000313" key="3">
    <source>
        <dbReference type="Proteomes" id="UP000190626"/>
    </source>
</evidence>